<sequence>MDDHYQQPIWPMLQGAVDYALNIAGEIWSMIWISKPELRAVPVIAQPAYDAKHVAQVVMATASTGISDHQPDRRYLSQDPSRPIKK</sequence>
<dbReference type="Proteomes" id="UP000002668">
    <property type="component" value="Genome"/>
</dbReference>
<keyword evidence="3" id="KW-1185">Reference proteome</keyword>
<dbReference type="OrthoDB" id="3780508at2759"/>
<dbReference type="RefSeq" id="XP_003837524.1">
    <property type="nucleotide sequence ID" value="XM_003837476.1"/>
</dbReference>
<protein>
    <submittedName>
        <fullName evidence="2">Uncharacterized protein</fullName>
    </submittedName>
</protein>
<evidence type="ECO:0000313" key="3">
    <source>
        <dbReference type="Proteomes" id="UP000002668"/>
    </source>
</evidence>
<reference evidence="3" key="1">
    <citation type="journal article" date="2011" name="Nat. Commun.">
        <title>Effector diversification within compartments of the Leptosphaeria maculans genome affected by Repeat-Induced Point mutations.</title>
        <authorList>
            <person name="Rouxel T."/>
            <person name="Grandaubert J."/>
            <person name="Hane J.K."/>
            <person name="Hoede C."/>
            <person name="van de Wouw A.P."/>
            <person name="Couloux A."/>
            <person name="Dominguez V."/>
            <person name="Anthouard V."/>
            <person name="Bally P."/>
            <person name="Bourras S."/>
            <person name="Cozijnsen A.J."/>
            <person name="Ciuffetti L.M."/>
            <person name="Degrave A."/>
            <person name="Dilmaghani A."/>
            <person name="Duret L."/>
            <person name="Fudal I."/>
            <person name="Goodwin S.B."/>
            <person name="Gout L."/>
            <person name="Glaser N."/>
            <person name="Linglin J."/>
            <person name="Kema G.H.J."/>
            <person name="Lapalu N."/>
            <person name="Lawrence C.B."/>
            <person name="May K."/>
            <person name="Meyer M."/>
            <person name="Ollivier B."/>
            <person name="Poulain J."/>
            <person name="Schoch C.L."/>
            <person name="Simon A."/>
            <person name="Spatafora J.W."/>
            <person name="Stachowiak A."/>
            <person name="Turgeon B.G."/>
            <person name="Tyler B.M."/>
            <person name="Vincent D."/>
            <person name="Weissenbach J."/>
            <person name="Amselem J."/>
            <person name="Quesneville H."/>
            <person name="Oliver R.P."/>
            <person name="Wincker P."/>
            <person name="Balesdent M.-H."/>
            <person name="Howlett B.J."/>
        </authorList>
    </citation>
    <scope>NUCLEOTIDE SEQUENCE [LARGE SCALE GENOMIC DNA]</scope>
    <source>
        <strain evidence="3">JN3 / isolate v23.1.3 / race Av1-4-5-6-7-8</strain>
    </source>
</reference>
<name>E4ZQS9_LEPMJ</name>
<dbReference type="eggNOG" id="ENOG502RN8U">
    <property type="taxonomic scope" value="Eukaryota"/>
</dbReference>
<proteinExistence type="predicted"/>
<evidence type="ECO:0000313" key="2">
    <source>
        <dbReference type="EMBL" id="CBX94084.1"/>
    </source>
</evidence>
<dbReference type="HOGENOM" id="CLU_2498264_0_0_1"/>
<dbReference type="AlphaFoldDB" id="E4ZQS9"/>
<accession>E4ZQS9</accession>
<feature type="region of interest" description="Disordered" evidence="1">
    <location>
        <begin position="65"/>
        <end position="86"/>
    </location>
</feature>
<dbReference type="GeneID" id="13285093"/>
<dbReference type="InParanoid" id="E4ZQS9"/>
<dbReference type="EMBL" id="FP929116">
    <property type="protein sequence ID" value="CBX94084.1"/>
    <property type="molecule type" value="Genomic_DNA"/>
</dbReference>
<evidence type="ECO:0000256" key="1">
    <source>
        <dbReference type="SAM" id="MobiDB-lite"/>
    </source>
</evidence>
<gene>
    <name evidence="2" type="ORF">LEMA_uP037580.1</name>
</gene>
<dbReference type="VEuPathDB" id="FungiDB:LEMA_uP037580.1"/>
<organism evidence="3">
    <name type="scientific">Leptosphaeria maculans (strain JN3 / isolate v23.1.3 / race Av1-4-5-6-7-8)</name>
    <name type="common">Blackleg fungus</name>
    <name type="synonym">Phoma lingam</name>
    <dbReference type="NCBI Taxonomy" id="985895"/>
    <lineage>
        <taxon>Eukaryota</taxon>
        <taxon>Fungi</taxon>
        <taxon>Dikarya</taxon>
        <taxon>Ascomycota</taxon>
        <taxon>Pezizomycotina</taxon>
        <taxon>Dothideomycetes</taxon>
        <taxon>Pleosporomycetidae</taxon>
        <taxon>Pleosporales</taxon>
        <taxon>Pleosporineae</taxon>
        <taxon>Leptosphaeriaceae</taxon>
        <taxon>Plenodomus</taxon>
        <taxon>Plenodomus lingam/Leptosphaeria maculans species complex</taxon>
    </lineage>
</organism>